<evidence type="ECO:0000256" key="2">
    <source>
        <dbReference type="ARBA" id="ARBA00005297"/>
    </source>
</evidence>
<evidence type="ECO:0000256" key="3">
    <source>
        <dbReference type="ARBA" id="ARBA00012824"/>
    </source>
</evidence>
<keyword evidence="8" id="KW-1185">Reference proteome</keyword>
<comment type="catalytic activity">
    <reaction evidence="1">
        <text>chorismate = isochorismate</text>
        <dbReference type="Rhea" id="RHEA:18985"/>
        <dbReference type="ChEBI" id="CHEBI:29748"/>
        <dbReference type="ChEBI" id="CHEBI:29780"/>
        <dbReference type="EC" id="5.4.4.2"/>
    </reaction>
</comment>
<evidence type="ECO:0000256" key="4">
    <source>
        <dbReference type="ARBA" id="ARBA00023235"/>
    </source>
</evidence>
<dbReference type="Proteomes" id="UP000319627">
    <property type="component" value="Unassembled WGS sequence"/>
</dbReference>
<evidence type="ECO:0000256" key="5">
    <source>
        <dbReference type="ARBA" id="ARBA00041564"/>
    </source>
</evidence>
<dbReference type="Gene3D" id="3.60.120.10">
    <property type="entry name" value="Anthranilate synthase"/>
    <property type="match status" value="1"/>
</dbReference>
<sequence>MISMASEAYEYLSESPQPNETEFLFTSMQHDLRATGKVAEIITPAFGGGCEHSNFQQALRGAMEQARQAGQVNPIVVGAIPFDLTQASCLYIPAQYQWVERSEPIHVSRETKDSPTLLNQRSIPDEQGFKKAVQHAIVNFQHSDIRKAVLSRICELEFSEPVDVQRLLASLRVQNPSGYQFRVPLSEGGELIGVSPELLLRKQGAQIESNPLAGSAKRQADPEQDRAIADRLMTSPKDQYEHHLVIDEIRRVLEPHCAELDIPDHPSLMSTSALWHLSTQIKGRLRNPELNALQLACQLHPTPAVCGYPTGQARKLINLVEPFERGLFTGIVGWCDSQGNGEWVVTIRCGIVQHKNIRLFAGAGIVEASQPDAEWNETQAKLGTMLNACGLGWINSLDTPA</sequence>
<evidence type="ECO:0000313" key="8">
    <source>
        <dbReference type="Proteomes" id="UP000319627"/>
    </source>
</evidence>
<dbReference type="InterPro" id="IPR004561">
    <property type="entry name" value="IsoChor_synthase"/>
</dbReference>
<dbReference type="Pfam" id="PF00425">
    <property type="entry name" value="Chorismate_bind"/>
    <property type="match status" value="1"/>
</dbReference>
<reference evidence="7 8" key="1">
    <citation type="submission" date="2019-07" db="EMBL/GenBank/DDBJ databases">
        <title>Genomic Encyclopedia of Type Strains, Phase I: the one thousand microbial genomes (KMG-I) project.</title>
        <authorList>
            <person name="Kyrpides N."/>
        </authorList>
    </citation>
    <scope>NUCLEOTIDE SEQUENCE [LARGE SCALE GENOMIC DNA]</scope>
    <source>
        <strain evidence="7 8">DSM 375</strain>
    </source>
</reference>
<dbReference type="EC" id="5.4.4.2" evidence="3"/>
<accession>A0A562IZC8</accession>
<proteinExistence type="inferred from homology"/>
<dbReference type="AlphaFoldDB" id="A0A562IZC8"/>
<dbReference type="PANTHER" id="PTHR42839:SF2">
    <property type="entry name" value="ISOCHORISMATE SYNTHASE ENTC"/>
    <property type="match status" value="1"/>
</dbReference>
<comment type="caution">
    <text evidence="7">The sequence shown here is derived from an EMBL/GenBank/DDBJ whole genome shotgun (WGS) entry which is preliminary data.</text>
</comment>
<dbReference type="PANTHER" id="PTHR42839">
    <property type="entry name" value="ISOCHORISMATE SYNTHASE ENTC"/>
    <property type="match status" value="1"/>
</dbReference>
<feature type="domain" description="Chorismate-utilising enzyme C-terminal" evidence="6">
    <location>
        <begin position="126"/>
        <end position="381"/>
    </location>
</feature>
<dbReference type="SUPFAM" id="SSF56322">
    <property type="entry name" value="ADC synthase"/>
    <property type="match status" value="1"/>
</dbReference>
<dbReference type="OrthoDB" id="9806579at2"/>
<evidence type="ECO:0000259" key="6">
    <source>
        <dbReference type="Pfam" id="PF00425"/>
    </source>
</evidence>
<dbReference type="EMBL" id="VLKG01000004">
    <property type="protein sequence ID" value="TWH75955.1"/>
    <property type="molecule type" value="Genomic_DNA"/>
</dbReference>
<evidence type="ECO:0000256" key="1">
    <source>
        <dbReference type="ARBA" id="ARBA00000799"/>
    </source>
</evidence>
<dbReference type="NCBIfam" id="TIGR00543">
    <property type="entry name" value="isochor_syn"/>
    <property type="match status" value="1"/>
</dbReference>
<dbReference type="GO" id="GO:0008909">
    <property type="term" value="F:isochorismate synthase activity"/>
    <property type="evidence" value="ECO:0007669"/>
    <property type="project" value="UniProtKB-EC"/>
</dbReference>
<gene>
    <name evidence="7" type="ORF">LX59_01465</name>
</gene>
<evidence type="ECO:0000313" key="7">
    <source>
        <dbReference type="EMBL" id="TWH75955.1"/>
    </source>
</evidence>
<dbReference type="InterPro" id="IPR015890">
    <property type="entry name" value="Chorismate_C"/>
</dbReference>
<organism evidence="7 8">
    <name type="scientific">Azomonas agilis</name>
    <dbReference type="NCBI Taxonomy" id="116849"/>
    <lineage>
        <taxon>Bacteria</taxon>
        <taxon>Pseudomonadati</taxon>
        <taxon>Pseudomonadota</taxon>
        <taxon>Gammaproteobacteria</taxon>
        <taxon>Pseudomonadales</taxon>
        <taxon>Pseudomonadaceae</taxon>
        <taxon>Azomonas</taxon>
    </lineage>
</organism>
<comment type="similarity">
    <text evidence="2">Belongs to the isochorismate synthase family.</text>
</comment>
<keyword evidence="4" id="KW-0413">Isomerase</keyword>
<dbReference type="InterPro" id="IPR005801">
    <property type="entry name" value="ADC_synthase"/>
</dbReference>
<name>A0A562IZC8_9GAMM</name>
<protein>
    <recommendedName>
        <fullName evidence="3">isochorismate synthase</fullName>
        <ecNumber evidence="3">5.4.4.2</ecNumber>
    </recommendedName>
    <alternativeName>
        <fullName evidence="5">Isochorismate mutase</fullName>
    </alternativeName>
</protein>